<dbReference type="GO" id="GO:0016491">
    <property type="term" value="F:oxidoreductase activity"/>
    <property type="evidence" value="ECO:0007669"/>
    <property type="project" value="UniProtKB-KW"/>
</dbReference>
<evidence type="ECO:0000259" key="3">
    <source>
        <dbReference type="PROSITE" id="PS51349"/>
    </source>
</evidence>
<dbReference type="PANTHER" id="PTHR10578">
    <property type="entry name" value="S -2-HYDROXY-ACID OXIDASE-RELATED"/>
    <property type="match status" value="1"/>
</dbReference>
<keyword evidence="5" id="KW-1185">Reference proteome</keyword>
<keyword evidence="2" id="KW-0560">Oxidoreductase</keyword>
<dbReference type="InterPro" id="IPR000262">
    <property type="entry name" value="FMN-dep_DH"/>
</dbReference>
<dbReference type="InterPro" id="IPR013785">
    <property type="entry name" value="Aldolase_TIM"/>
</dbReference>
<comment type="caution">
    <text evidence="4">The sequence shown here is derived from an EMBL/GenBank/DDBJ whole genome shotgun (WGS) entry which is preliminary data.</text>
</comment>
<dbReference type="EMBL" id="PXOF01000138">
    <property type="protein sequence ID" value="RGP62979.1"/>
    <property type="molecule type" value="Genomic_DNA"/>
</dbReference>
<reference evidence="4 5" key="1">
    <citation type="journal article" date="2018" name="PLoS Pathog.">
        <title>Evolution of structural diversity of trichothecenes, a family of toxins produced by plant pathogenic and entomopathogenic fungi.</title>
        <authorList>
            <person name="Proctor R.H."/>
            <person name="McCormick S.P."/>
            <person name="Kim H.S."/>
            <person name="Cardoza R.E."/>
            <person name="Stanley A.M."/>
            <person name="Lindo L."/>
            <person name="Kelly A."/>
            <person name="Brown D.W."/>
            <person name="Lee T."/>
            <person name="Vaughan M.M."/>
            <person name="Alexander N.J."/>
            <person name="Busman M."/>
            <person name="Gutierrez S."/>
        </authorList>
    </citation>
    <scope>NUCLEOTIDE SEQUENCE [LARGE SCALE GENOMIC DNA]</scope>
    <source>
        <strain evidence="4 5">NRRL 3299</strain>
    </source>
</reference>
<feature type="domain" description="FMN hydroxy acid dehydrogenase" evidence="3">
    <location>
        <begin position="1"/>
        <end position="135"/>
    </location>
</feature>
<protein>
    <submittedName>
        <fullName evidence="4">Putative l-lactate dehydrogenase cytochrome</fullName>
    </submittedName>
</protein>
<name>A0A395RT64_FUSSP</name>
<evidence type="ECO:0000256" key="2">
    <source>
        <dbReference type="ARBA" id="ARBA00023002"/>
    </source>
</evidence>
<sequence length="144" mass="14853">MKIILKGALSAEDSLLAAEAGVDADIVSNHGGRQLDGVPATLEALPEVSDVAKGRIPVLFDGGISQGTDIFKALALGSDLCLLGGSASWALAVNGQPDVKMVSNILERQLWRTITLSGTASVKDIPRSMLGVRKIGTGFGVAEL</sequence>
<evidence type="ECO:0000313" key="4">
    <source>
        <dbReference type="EMBL" id="RGP62979.1"/>
    </source>
</evidence>
<dbReference type="PROSITE" id="PS51349">
    <property type="entry name" value="FMN_HYDROXY_ACID_DH_2"/>
    <property type="match status" value="1"/>
</dbReference>
<dbReference type="SUPFAM" id="SSF51395">
    <property type="entry name" value="FMN-linked oxidoreductases"/>
    <property type="match status" value="1"/>
</dbReference>
<accession>A0A395RT64</accession>
<dbReference type="InterPro" id="IPR037396">
    <property type="entry name" value="FMN_HAD"/>
</dbReference>
<proteinExistence type="predicted"/>
<organism evidence="4 5">
    <name type="scientific">Fusarium sporotrichioides</name>
    <dbReference type="NCBI Taxonomy" id="5514"/>
    <lineage>
        <taxon>Eukaryota</taxon>
        <taxon>Fungi</taxon>
        <taxon>Dikarya</taxon>
        <taxon>Ascomycota</taxon>
        <taxon>Pezizomycotina</taxon>
        <taxon>Sordariomycetes</taxon>
        <taxon>Hypocreomycetidae</taxon>
        <taxon>Hypocreales</taxon>
        <taxon>Nectriaceae</taxon>
        <taxon>Fusarium</taxon>
    </lineage>
</organism>
<comment type="cofactor">
    <cofactor evidence="1">
        <name>FMN</name>
        <dbReference type="ChEBI" id="CHEBI:58210"/>
    </cofactor>
</comment>
<evidence type="ECO:0000313" key="5">
    <source>
        <dbReference type="Proteomes" id="UP000266152"/>
    </source>
</evidence>
<dbReference type="InterPro" id="IPR008259">
    <property type="entry name" value="FMN_hydac_DH_AS"/>
</dbReference>
<dbReference type="STRING" id="5514.A0A395RT64"/>
<evidence type="ECO:0000256" key="1">
    <source>
        <dbReference type="ARBA" id="ARBA00001917"/>
    </source>
</evidence>
<dbReference type="AlphaFoldDB" id="A0A395RT64"/>
<dbReference type="Pfam" id="PF01070">
    <property type="entry name" value="FMN_dh"/>
    <property type="match status" value="1"/>
</dbReference>
<dbReference type="PROSITE" id="PS00557">
    <property type="entry name" value="FMN_HYDROXY_ACID_DH_1"/>
    <property type="match status" value="1"/>
</dbReference>
<dbReference type="Proteomes" id="UP000266152">
    <property type="component" value="Unassembled WGS sequence"/>
</dbReference>
<gene>
    <name evidence="4" type="ORF">FSPOR_8963</name>
</gene>
<dbReference type="PANTHER" id="PTHR10578:SF149">
    <property type="entry name" value="2-HYDROXYACID OXIDASE 2"/>
    <property type="match status" value="1"/>
</dbReference>
<dbReference type="Gene3D" id="3.20.20.70">
    <property type="entry name" value="Aldolase class I"/>
    <property type="match status" value="1"/>
</dbReference>